<gene>
    <name evidence="1" type="ORF">P8C59_004467</name>
</gene>
<dbReference type="EMBL" id="JAQQPM010000003">
    <property type="protein sequence ID" value="KAK2069926.1"/>
    <property type="molecule type" value="Genomic_DNA"/>
</dbReference>
<name>A0AAD9I2R3_9PEZI</name>
<evidence type="ECO:0000313" key="1">
    <source>
        <dbReference type="EMBL" id="KAK2069926.1"/>
    </source>
</evidence>
<accession>A0AAD9I2R3</accession>
<sequence length="96" mass="10141">MVPPFFRVGQEVPGLTLVCAMRHPQMIDTKRVAYWPSPVSCTSLCVTLSNAGRTVPLLKVDQSGGAHDVSYDGWNDLVMGHAAIEALTAGGAVAMA</sequence>
<organism evidence="1 2">
    <name type="scientific">Phyllachora maydis</name>
    <dbReference type="NCBI Taxonomy" id="1825666"/>
    <lineage>
        <taxon>Eukaryota</taxon>
        <taxon>Fungi</taxon>
        <taxon>Dikarya</taxon>
        <taxon>Ascomycota</taxon>
        <taxon>Pezizomycotina</taxon>
        <taxon>Sordariomycetes</taxon>
        <taxon>Sordariomycetidae</taxon>
        <taxon>Phyllachorales</taxon>
        <taxon>Phyllachoraceae</taxon>
        <taxon>Phyllachora</taxon>
    </lineage>
</organism>
<reference evidence="1" key="1">
    <citation type="journal article" date="2023" name="Mol. Plant Microbe Interact.">
        <title>Elucidating the Obligate Nature and Biological Capacity of an Invasive Fungal Corn Pathogen.</title>
        <authorList>
            <person name="MacCready J.S."/>
            <person name="Roggenkamp E.M."/>
            <person name="Gdanetz K."/>
            <person name="Chilvers M.I."/>
        </authorList>
    </citation>
    <scope>NUCLEOTIDE SEQUENCE</scope>
    <source>
        <strain evidence="1">PM02</strain>
    </source>
</reference>
<protein>
    <submittedName>
        <fullName evidence="1">Uncharacterized protein</fullName>
    </submittedName>
</protein>
<dbReference type="AlphaFoldDB" id="A0AAD9I2R3"/>
<keyword evidence="2" id="KW-1185">Reference proteome</keyword>
<comment type="caution">
    <text evidence="1">The sequence shown here is derived from an EMBL/GenBank/DDBJ whole genome shotgun (WGS) entry which is preliminary data.</text>
</comment>
<proteinExistence type="predicted"/>
<evidence type="ECO:0000313" key="2">
    <source>
        <dbReference type="Proteomes" id="UP001217918"/>
    </source>
</evidence>
<dbReference type="PANTHER" id="PTHR38850:SF2">
    <property type="entry name" value="CERATO-PLATANIN"/>
    <property type="match status" value="1"/>
</dbReference>
<dbReference type="Proteomes" id="UP001217918">
    <property type="component" value="Unassembled WGS sequence"/>
</dbReference>
<dbReference type="PANTHER" id="PTHR38850">
    <property type="entry name" value="CERATO-PLATANIN"/>
    <property type="match status" value="1"/>
</dbReference>